<evidence type="ECO:0000256" key="2">
    <source>
        <dbReference type="ARBA" id="ARBA00022908"/>
    </source>
</evidence>
<evidence type="ECO:0000256" key="1">
    <source>
        <dbReference type="ARBA" id="ARBA00022829"/>
    </source>
</evidence>
<feature type="domain" description="Tyr recombinase" evidence="5">
    <location>
        <begin position="158"/>
        <end position="350"/>
    </location>
</feature>
<dbReference type="GO" id="GO:0006310">
    <property type="term" value="P:DNA recombination"/>
    <property type="evidence" value="ECO:0007669"/>
    <property type="project" value="UniProtKB-KW"/>
</dbReference>
<evidence type="ECO:0000313" key="7">
    <source>
        <dbReference type="Proteomes" id="UP000215441"/>
    </source>
</evidence>
<dbReference type="GO" id="GO:0015074">
    <property type="term" value="P:DNA integration"/>
    <property type="evidence" value="ECO:0007669"/>
    <property type="project" value="UniProtKB-KW"/>
</dbReference>
<name>A0A235ERT3_9BURK</name>
<dbReference type="AlphaFoldDB" id="A0A235ERT3"/>
<dbReference type="InterPro" id="IPR050090">
    <property type="entry name" value="Tyrosine_recombinase_XerCD"/>
</dbReference>
<sequence length="350" mass="37971">MRLPSLRNSPSLEPSSLSQVTAKAVEELMREGESVNTLASYRSALRYWAAWFGVRYGQGITLPLPANAVLQFIVDHAQRTTADGLAHELPPAIDQALVDAGFKGKPGPMALNTLIHRIAVLSKAHQLRELKNPCQDPKVRELLAKTRRAYGKRGELPQKKDALTKDPLMAILDTCDDSLKGIRDRALLLFAWASGGRRRSEVTGATMKNLHRVGPSSFTYTLAYSKSNQTAADRPENVKPLEGIAGEALQAWLTASGIVDGAIFRQVRKGGHLGEPLSPAAVRDIVRERAKLAGLPEVFSAHSLRSGFVTEAAVQKVPLADTMAMTGHRSVASVVGYYRPSNDNPAAKLL</sequence>
<dbReference type="SUPFAM" id="SSF47823">
    <property type="entry name" value="lambda integrase-like, N-terminal domain"/>
    <property type="match status" value="1"/>
</dbReference>
<dbReference type="OrthoDB" id="8630841at2"/>
<dbReference type="CDD" id="cd00799">
    <property type="entry name" value="INT_Cre_C"/>
    <property type="match status" value="1"/>
</dbReference>
<organism evidence="6 7">
    <name type="scientific">Acidovorax kalamii</name>
    <dbReference type="NCBI Taxonomy" id="2004485"/>
    <lineage>
        <taxon>Bacteria</taxon>
        <taxon>Pseudomonadati</taxon>
        <taxon>Pseudomonadota</taxon>
        <taxon>Betaproteobacteria</taxon>
        <taxon>Burkholderiales</taxon>
        <taxon>Comamonadaceae</taxon>
        <taxon>Acidovorax</taxon>
    </lineage>
</organism>
<keyword evidence="7" id="KW-1185">Reference proteome</keyword>
<dbReference type="PANTHER" id="PTHR30349">
    <property type="entry name" value="PHAGE INTEGRASE-RELATED"/>
    <property type="match status" value="1"/>
</dbReference>
<keyword evidence="3" id="KW-0238">DNA-binding</keyword>
<dbReference type="GO" id="GO:0007059">
    <property type="term" value="P:chromosome segregation"/>
    <property type="evidence" value="ECO:0007669"/>
    <property type="project" value="UniProtKB-KW"/>
</dbReference>
<protein>
    <submittedName>
        <fullName evidence="6">Integrase</fullName>
    </submittedName>
</protein>
<evidence type="ECO:0000313" key="6">
    <source>
        <dbReference type="EMBL" id="OYD51732.1"/>
    </source>
</evidence>
<reference evidence="6 7" key="1">
    <citation type="submission" date="2017-07" db="EMBL/GenBank/DDBJ databases">
        <title>Acidovorax KNDSW TSA 6 genome sequence and assembly.</title>
        <authorList>
            <person name="Mayilraj S."/>
        </authorList>
    </citation>
    <scope>NUCLEOTIDE SEQUENCE [LARGE SCALE GENOMIC DNA]</scope>
    <source>
        <strain evidence="6 7">KNDSW-TSA6</strain>
    </source>
</reference>
<evidence type="ECO:0000259" key="5">
    <source>
        <dbReference type="PROSITE" id="PS51898"/>
    </source>
</evidence>
<dbReference type="InterPro" id="IPR013762">
    <property type="entry name" value="Integrase-like_cat_sf"/>
</dbReference>
<dbReference type="Gene3D" id="1.10.443.10">
    <property type="entry name" value="Intergrase catalytic core"/>
    <property type="match status" value="1"/>
</dbReference>
<dbReference type="EMBL" id="NOIG01000003">
    <property type="protein sequence ID" value="OYD51732.1"/>
    <property type="molecule type" value="Genomic_DNA"/>
</dbReference>
<dbReference type="PROSITE" id="PS51898">
    <property type="entry name" value="TYR_RECOMBINASE"/>
    <property type="match status" value="1"/>
</dbReference>
<dbReference type="SUPFAM" id="SSF56349">
    <property type="entry name" value="DNA breaking-rejoining enzymes"/>
    <property type="match status" value="1"/>
</dbReference>
<evidence type="ECO:0000256" key="4">
    <source>
        <dbReference type="ARBA" id="ARBA00023172"/>
    </source>
</evidence>
<keyword evidence="4" id="KW-0233">DNA recombination</keyword>
<dbReference type="InterPro" id="IPR011010">
    <property type="entry name" value="DNA_brk_join_enz"/>
</dbReference>
<dbReference type="PANTHER" id="PTHR30349:SF81">
    <property type="entry name" value="TYROSINE RECOMBINASE XERC"/>
    <property type="match status" value="1"/>
</dbReference>
<dbReference type="RefSeq" id="WP_094286015.1">
    <property type="nucleotide sequence ID" value="NZ_NOIG01000003.1"/>
</dbReference>
<dbReference type="Gene3D" id="1.10.150.130">
    <property type="match status" value="1"/>
</dbReference>
<keyword evidence="1" id="KW-0159">Chromosome partition</keyword>
<proteinExistence type="predicted"/>
<dbReference type="Pfam" id="PF00589">
    <property type="entry name" value="Phage_integrase"/>
    <property type="match status" value="1"/>
</dbReference>
<evidence type="ECO:0000256" key="3">
    <source>
        <dbReference type="ARBA" id="ARBA00023125"/>
    </source>
</evidence>
<gene>
    <name evidence="6" type="ORF">CBY09_02335</name>
</gene>
<dbReference type="InterPro" id="IPR010998">
    <property type="entry name" value="Integrase_recombinase_N"/>
</dbReference>
<dbReference type="Proteomes" id="UP000215441">
    <property type="component" value="Unassembled WGS sequence"/>
</dbReference>
<keyword evidence="2" id="KW-0229">DNA integration</keyword>
<dbReference type="GO" id="GO:0003677">
    <property type="term" value="F:DNA binding"/>
    <property type="evidence" value="ECO:0007669"/>
    <property type="project" value="UniProtKB-KW"/>
</dbReference>
<comment type="caution">
    <text evidence="6">The sequence shown here is derived from an EMBL/GenBank/DDBJ whole genome shotgun (WGS) entry which is preliminary data.</text>
</comment>
<dbReference type="InterPro" id="IPR002104">
    <property type="entry name" value="Integrase_catalytic"/>
</dbReference>
<accession>A0A235ERT3</accession>